<dbReference type="EC" id="2.4.-.-" evidence="2"/>
<feature type="region of interest" description="Disordered" evidence="1">
    <location>
        <begin position="1"/>
        <end position="28"/>
    </location>
</feature>
<reference evidence="2 3" key="2">
    <citation type="journal article" date="2021" name="Mar. Drugs">
        <title>A New Micromonospora Strain with Antibiotic Activity Isolated from the Microbiome of a Mid-Atlantic Deep-Sea Sponge.</title>
        <authorList>
            <person name="Back C.R."/>
            <person name="Stennett H.L."/>
            <person name="Williams S.E."/>
            <person name="Wang L."/>
            <person name="Ojeda Gomez J."/>
            <person name="Abdulle O.M."/>
            <person name="Duffy T."/>
            <person name="Neal C."/>
            <person name="Mantell J."/>
            <person name="Jepson M.A."/>
            <person name="Hendry K.R."/>
            <person name="Powell D."/>
            <person name="Stach J.E.M."/>
            <person name="Essex-Lopresti A.E."/>
            <person name="Willis C.L."/>
            <person name="Curnow P."/>
            <person name="Race P.R."/>
        </authorList>
    </citation>
    <scope>NUCLEOTIDE SEQUENCE [LARGE SCALE GENOMIC DNA]</scope>
    <source>
        <strain evidence="2 3">28ISP2-46</strain>
    </source>
</reference>
<dbReference type="GO" id="GO:0016757">
    <property type="term" value="F:glycosyltransferase activity"/>
    <property type="evidence" value="ECO:0007669"/>
    <property type="project" value="UniProtKB-KW"/>
</dbReference>
<reference evidence="3" key="1">
    <citation type="submission" date="2020-07" db="EMBL/GenBank/DDBJ databases">
        <title>A new Micromonospora strain with potent antibiotic activity isolated from the microbiome of a mid-Atlantic deep-sea sponge.</title>
        <authorList>
            <person name="Back C.R."/>
            <person name="Stennett H.L."/>
            <person name="Williams S.E."/>
            <person name="Wang L."/>
            <person name="Ojeda Gomez J."/>
            <person name="Abdulle O.M."/>
            <person name="Duffy T."/>
            <person name="Hendry K.R."/>
            <person name="Powell D."/>
            <person name="Stach J.E."/>
            <person name="Essex-Lopresti A.E."/>
            <person name="Willis C.L."/>
            <person name="Curnow P."/>
            <person name="Race P.R."/>
        </authorList>
    </citation>
    <scope>NUCLEOTIDE SEQUENCE [LARGE SCALE GENOMIC DNA]</scope>
    <source>
        <strain evidence="3">28ISP2-46</strain>
    </source>
</reference>
<dbReference type="EMBL" id="CP059322">
    <property type="protein sequence ID" value="QLQ36946.1"/>
    <property type="molecule type" value="Genomic_DNA"/>
</dbReference>
<keyword evidence="3" id="KW-1185">Reference proteome</keyword>
<evidence type="ECO:0000313" key="2">
    <source>
        <dbReference type="EMBL" id="QLQ36946.1"/>
    </source>
</evidence>
<evidence type="ECO:0000313" key="3">
    <source>
        <dbReference type="Proteomes" id="UP000510844"/>
    </source>
</evidence>
<keyword evidence="2" id="KW-0328">Glycosyltransferase</keyword>
<dbReference type="AlphaFoldDB" id="A0A7L6B4T0"/>
<dbReference type="Proteomes" id="UP000510844">
    <property type="component" value="Chromosome"/>
</dbReference>
<evidence type="ECO:0000256" key="1">
    <source>
        <dbReference type="SAM" id="MobiDB-lite"/>
    </source>
</evidence>
<keyword evidence="2" id="KW-0808">Transferase</keyword>
<dbReference type="RefSeq" id="WP_181569449.1">
    <property type="nucleotide sequence ID" value="NZ_CP059322.2"/>
</dbReference>
<dbReference type="SUPFAM" id="SSF53756">
    <property type="entry name" value="UDP-Glycosyltransferase/glycogen phosphorylase"/>
    <property type="match status" value="1"/>
</dbReference>
<organism evidence="2 3">
    <name type="scientific">Micromonospora robiginosa</name>
    <dbReference type="NCBI Taxonomy" id="2749844"/>
    <lineage>
        <taxon>Bacteria</taxon>
        <taxon>Bacillati</taxon>
        <taxon>Actinomycetota</taxon>
        <taxon>Actinomycetes</taxon>
        <taxon>Micromonosporales</taxon>
        <taxon>Micromonosporaceae</taxon>
        <taxon>Micromonospora</taxon>
    </lineage>
</organism>
<accession>A0A7L6B4T0</accession>
<dbReference type="KEGG" id="mfeu:H1D33_27530"/>
<sequence>MHIARGPAADASPWFTGPPGEAGLDPAPSTLGRAVRDVVVRSLTEFVGRYAPAFRVPRVFAGFPVQADVHADLAHVLGLLHAGGVTHLAGTPVTEALTTVLGAVDGPRTHTFASYRVAETLRRFGPWADNALLSRLPPDRQAHLRAAVDTGPHDAWLDARTPRNYAAVLARCEHARAALGLPVDDAALDGLVARTRALIEATPGRQLDDSTDGSGRFDVYGPALYLVAEPLAERIGPAWEAGARQALALVDLVVTDSGTAVGWGRSAGALARCLTVELAGLVARRPELSPTGAHEWAARAGDALAALRQWFDQGLIQSHRHRSTYAYRGPARRLQMTLDCFGKLLDAANALDAVPVPGPTPRRARDAVFWFDRDRHAGVWSYRSAHTAFVLPLVGSTVSDYLPAPQWPGLFEVPVDSALATGVPVAVYDGRTVAPAGLPDEVVHRPGGLEVVHHRWPDTGRRQVPDEPAPVRATRRACYEVRGRTLHVHEELRFDEPPDAVALQVTEAAARPLRVEFAVGPADVVTTVEVRGVKDYRSYFGELPVVHQVELAPATRLDFRWSVTPKLRVASSAYGHHYDALLYAPLRDRVHEVALTRAQLDRHREILAEVDVFHLHWPERFLPAELAGHLALIDAVRDSGTRLLLTQHNLTPHDRRPEWRGVYQAWAAAADGVIHHSARGRNRARAELPYPEHARHLVVPHGHFGDLMTDIRDDDRARTEAEFGLRPGVLRLGVIGAPRPEKDVALVIDAVAACDRDDIELLVLSGTPELPRPPDPRIRVVPYELVPRREYNRRLAAIDVLVLPFDDGDMLATGTVADAVGRGLPALVSPWPFLTEMLGGSAIPYGRTREDLTRCLDSLDDVRLDQARAASGRLRDAHDWSRVAELHLAALESLGPAKL</sequence>
<dbReference type="Gene3D" id="3.40.50.2000">
    <property type="entry name" value="Glycogen Phosphorylase B"/>
    <property type="match status" value="1"/>
</dbReference>
<protein>
    <submittedName>
        <fullName evidence="2">Glycosyltransferase</fullName>
        <ecNumber evidence="2">2.4.-.-</ecNumber>
    </submittedName>
</protein>
<proteinExistence type="predicted"/>
<gene>
    <name evidence="2" type="ORF">H1D33_27530</name>
</gene>
<name>A0A7L6B4T0_9ACTN</name>